<evidence type="ECO:0000256" key="8">
    <source>
        <dbReference type="ARBA" id="ARBA00047984"/>
    </source>
</evidence>
<feature type="domain" description="Helicase C-terminal" evidence="11">
    <location>
        <begin position="247"/>
        <end position="429"/>
    </location>
</feature>
<dbReference type="PANTHER" id="PTHR18934">
    <property type="entry name" value="ATP-DEPENDENT RNA HELICASE"/>
    <property type="match status" value="1"/>
</dbReference>
<proteinExistence type="inferred from homology"/>
<dbReference type="GO" id="GO:0016787">
    <property type="term" value="F:hydrolase activity"/>
    <property type="evidence" value="ECO:0007669"/>
    <property type="project" value="UniProtKB-KW"/>
</dbReference>
<dbReference type="CDD" id="cd17980">
    <property type="entry name" value="DEXHc_DHX35"/>
    <property type="match status" value="1"/>
</dbReference>
<dbReference type="InterPro" id="IPR002464">
    <property type="entry name" value="DNA/RNA_helicase_DEAH_CS"/>
</dbReference>
<evidence type="ECO:0000256" key="6">
    <source>
        <dbReference type="ARBA" id="ARBA00022806"/>
    </source>
</evidence>
<protein>
    <recommendedName>
        <fullName evidence="3">RNA helicase</fullName>
        <ecNumber evidence="3">3.6.4.13</ecNumber>
    </recommendedName>
</protein>
<comment type="subcellular location">
    <subcellularLocation>
        <location evidence="1">Plastid</location>
        <location evidence="1">Chloroplast</location>
    </subcellularLocation>
</comment>
<dbReference type="GO" id="GO:0003724">
    <property type="term" value="F:RNA helicase activity"/>
    <property type="evidence" value="ECO:0007669"/>
    <property type="project" value="UniProtKB-EC"/>
</dbReference>
<dbReference type="Pfam" id="PF21010">
    <property type="entry name" value="HA2_C"/>
    <property type="match status" value="1"/>
</dbReference>
<dbReference type="InterPro" id="IPR007502">
    <property type="entry name" value="Helicase-assoc_dom"/>
</dbReference>
<dbReference type="PROSITE" id="PS51192">
    <property type="entry name" value="HELICASE_ATP_BIND_1"/>
    <property type="match status" value="1"/>
</dbReference>
<dbReference type="GO" id="GO:0005524">
    <property type="term" value="F:ATP binding"/>
    <property type="evidence" value="ECO:0007669"/>
    <property type="project" value="UniProtKB-KW"/>
</dbReference>
<evidence type="ECO:0000259" key="10">
    <source>
        <dbReference type="PROSITE" id="PS51192"/>
    </source>
</evidence>
<dbReference type="Pfam" id="PF00271">
    <property type="entry name" value="Helicase_C"/>
    <property type="match status" value="1"/>
</dbReference>
<dbReference type="Pfam" id="PF00270">
    <property type="entry name" value="DEAD"/>
    <property type="match status" value="1"/>
</dbReference>
<keyword evidence="4" id="KW-0547">Nucleotide-binding</keyword>
<keyword evidence="6" id="KW-0347">Helicase</keyword>
<dbReference type="Pfam" id="PF04408">
    <property type="entry name" value="WHD_HA2"/>
    <property type="match status" value="1"/>
</dbReference>
<gene>
    <name evidence="12" type="ORF">GTHE00462_LOCUS1055</name>
</gene>
<dbReference type="AlphaFoldDB" id="A0A7S4H925"/>
<dbReference type="InterPro" id="IPR011545">
    <property type="entry name" value="DEAD/DEAH_box_helicase_dom"/>
</dbReference>
<dbReference type="SMART" id="SM00847">
    <property type="entry name" value="HA2"/>
    <property type="match status" value="1"/>
</dbReference>
<dbReference type="GO" id="GO:0009507">
    <property type="term" value="C:chloroplast"/>
    <property type="evidence" value="ECO:0007669"/>
    <property type="project" value="UniProtKB-SubCell"/>
</dbReference>
<dbReference type="Pfam" id="PF07717">
    <property type="entry name" value="OB_NTP_bind"/>
    <property type="match status" value="1"/>
</dbReference>
<evidence type="ECO:0000256" key="4">
    <source>
        <dbReference type="ARBA" id="ARBA00022741"/>
    </source>
</evidence>
<dbReference type="PROSITE" id="PS00690">
    <property type="entry name" value="DEAH_ATP_HELICASE"/>
    <property type="match status" value="1"/>
</dbReference>
<dbReference type="PANTHER" id="PTHR18934:SF136">
    <property type="entry name" value="ATP-DEPENDENT RNA HELICASE DHX35-RELATED"/>
    <property type="match status" value="1"/>
</dbReference>
<sequence>MWKPGTKGPGATIERAVDEKCDVIVNKMKHLPISVQRKKLPIYKNRSHILYLLENYRTIIVVGETGSGKSTQIPQYLFEAGWADGGRVVICTQPRRVAATTLAARVAQEMGVELGKECGYSIRFDNMTDHFRTRVKFMTDGILLREMMSDPLLSRYSVIMVDEAHERGIYSDIAIGLLKKIQRKRKDLRIIVSSATLDAEAFKNFFQGDKPEPGPPPFKDGKLGRVTVMSMEAGRIYPVDVHYLSDPCQDYVKVCVETVNAIHAREPPGDILVFLTGAEEVNYVISALHAEPVEGAHGLTISACPLYAALAVERQMEAFADTPAGIRKVVVATNIAETSVTIPGIVYVLDCMFVKIKSYNAKLGVDYLTVMPVSAASAVQRSGRAGRVRSGKAYRMCTEKDFRSLPVASIPEMQRSDLVAVILQLKALGVDDVLHFDFPSPPPALSLARALEILYALGALDDDAKLTEPLGLQMAEFPLEPPLAKFLLSSGKGGCSEEALTIAAMFSVQNVFVQDGAADEKSARRHYAVREGDQLTLVNVYNAFESSKRSQQWCQARRVNYRSMTRACETRKQLAAYVSKLGVPLVSCGRESEVLRRCIAGAFFCNAAKLEADGAYKTIRGEQRVQIHPVSVMHQRGAQWVLYHELIVTTKPYIIGVCSIEPHWLSEVAPHFYRFKPPKGGGTPDVEGQPPAKQMRKT</sequence>
<feature type="region of interest" description="Disordered" evidence="9">
    <location>
        <begin position="677"/>
        <end position="698"/>
    </location>
</feature>
<dbReference type="InterPro" id="IPR048333">
    <property type="entry name" value="HA2_WH"/>
</dbReference>
<dbReference type="EC" id="3.6.4.13" evidence="3"/>
<evidence type="ECO:0000256" key="5">
    <source>
        <dbReference type="ARBA" id="ARBA00022801"/>
    </source>
</evidence>
<dbReference type="SMART" id="SM00487">
    <property type="entry name" value="DEXDc"/>
    <property type="match status" value="1"/>
</dbReference>
<name>A0A7S4H925_GUITH</name>
<dbReference type="InterPro" id="IPR027417">
    <property type="entry name" value="P-loop_NTPase"/>
</dbReference>
<dbReference type="InterPro" id="IPR011709">
    <property type="entry name" value="DEAD-box_helicase_OB_fold"/>
</dbReference>
<dbReference type="EMBL" id="HBKN01001224">
    <property type="protein sequence ID" value="CAE2191744.1"/>
    <property type="molecule type" value="Transcribed_RNA"/>
</dbReference>
<dbReference type="InterPro" id="IPR001650">
    <property type="entry name" value="Helicase_C-like"/>
</dbReference>
<dbReference type="CDD" id="cd18791">
    <property type="entry name" value="SF2_C_RHA"/>
    <property type="match status" value="1"/>
</dbReference>
<comment type="similarity">
    <text evidence="2">Belongs to the DEAD box helicase family. DEAH subfamily.</text>
</comment>
<feature type="domain" description="Helicase ATP-binding" evidence="10">
    <location>
        <begin position="50"/>
        <end position="215"/>
    </location>
</feature>
<dbReference type="OMA" id="FHEVMET"/>
<accession>A0A7S4H925</accession>
<dbReference type="InterPro" id="IPR014001">
    <property type="entry name" value="Helicase_ATP-bd"/>
</dbReference>
<evidence type="ECO:0000256" key="7">
    <source>
        <dbReference type="ARBA" id="ARBA00022840"/>
    </source>
</evidence>
<evidence type="ECO:0000256" key="3">
    <source>
        <dbReference type="ARBA" id="ARBA00012552"/>
    </source>
</evidence>
<dbReference type="SUPFAM" id="SSF52540">
    <property type="entry name" value="P-loop containing nucleoside triphosphate hydrolases"/>
    <property type="match status" value="1"/>
</dbReference>
<dbReference type="GO" id="GO:0003723">
    <property type="term" value="F:RNA binding"/>
    <property type="evidence" value="ECO:0007669"/>
    <property type="project" value="TreeGrafter"/>
</dbReference>
<organism evidence="12">
    <name type="scientific">Guillardia theta</name>
    <name type="common">Cryptophyte</name>
    <name type="synonym">Cryptomonas phi</name>
    <dbReference type="NCBI Taxonomy" id="55529"/>
    <lineage>
        <taxon>Eukaryota</taxon>
        <taxon>Cryptophyceae</taxon>
        <taxon>Pyrenomonadales</taxon>
        <taxon>Geminigeraceae</taxon>
        <taxon>Guillardia</taxon>
    </lineage>
</organism>
<evidence type="ECO:0000259" key="11">
    <source>
        <dbReference type="PROSITE" id="PS51194"/>
    </source>
</evidence>
<dbReference type="Gene3D" id="3.40.50.300">
    <property type="entry name" value="P-loop containing nucleotide triphosphate hydrolases"/>
    <property type="match status" value="2"/>
</dbReference>
<dbReference type="FunFam" id="3.40.50.300:FF:000578">
    <property type="entry name" value="probable ATP-dependent RNA helicase DHX35"/>
    <property type="match status" value="1"/>
</dbReference>
<comment type="catalytic activity">
    <reaction evidence="8">
        <text>ATP + H2O = ADP + phosphate + H(+)</text>
        <dbReference type="Rhea" id="RHEA:13065"/>
        <dbReference type="ChEBI" id="CHEBI:15377"/>
        <dbReference type="ChEBI" id="CHEBI:15378"/>
        <dbReference type="ChEBI" id="CHEBI:30616"/>
        <dbReference type="ChEBI" id="CHEBI:43474"/>
        <dbReference type="ChEBI" id="CHEBI:456216"/>
        <dbReference type="EC" id="3.6.4.13"/>
    </reaction>
</comment>
<evidence type="ECO:0000256" key="9">
    <source>
        <dbReference type="SAM" id="MobiDB-lite"/>
    </source>
</evidence>
<keyword evidence="7" id="KW-0067">ATP-binding</keyword>
<reference evidence="12" key="1">
    <citation type="submission" date="2021-01" db="EMBL/GenBank/DDBJ databases">
        <authorList>
            <person name="Corre E."/>
            <person name="Pelletier E."/>
            <person name="Niang G."/>
            <person name="Scheremetjew M."/>
            <person name="Finn R."/>
            <person name="Kale V."/>
            <person name="Holt S."/>
            <person name="Cochrane G."/>
            <person name="Meng A."/>
            <person name="Brown T."/>
            <person name="Cohen L."/>
        </authorList>
    </citation>
    <scope>NUCLEOTIDE SEQUENCE</scope>
    <source>
        <strain evidence="12">CCMP 2712</strain>
    </source>
</reference>
<keyword evidence="5" id="KW-0378">Hydrolase</keyword>
<evidence type="ECO:0000256" key="1">
    <source>
        <dbReference type="ARBA" id="ARBA00004229"/>
    </source>
</evidence>
<dbReference type="PROSITE" id="PS51194">
    <property type="entry name" value="HELICASE_CTER"/>
    <property type="match status" value="1"/>
</dbReference>
<evidence type="ECO:0000256" key="2">
    <source>
        <dbReference type="ARBA" id="ARBA00008792"/>
    </source>
</evidence>
<dbReference type="Gene3D" id="1.20.120.1080">
    <property type="match status" value="1"/>
</dbReference>
<dbReference type="SMART" id="SM00490">
    <property type="entry name" value="HELICc"/>
    <property type="match status" value="1"/>
</dbReference>
<evidence type="ECO:0000313" key="12">
    <source>
        <dbReference type="EMBL" id="CAE2191744.1"/>
    </source>
</evidence>